<dbReference type="Pfam" id="PF00009">
    <property type="entry name" value="GTP_EFTU"/>
    <property type="match status" value="1"/>
</dbReference>
<dbReference type="PANTHER" id="PTHR43721:SF11">
    <property type="entry name" value="SELENOCYSTEINE-SPECIFIC ELONGATION FACTOR"/>
    <property type="match status" value="1"/>
</dbReference>
<dbReference type="InterPro" id="IPR049393">
    <property type="entry name" value="eEFSec_III"/>
</dbReference>
<evidence type="ECO:0000256" key="18">
    <source>
        <dbReference type="SAM" id="MobiDB-lite"/>
    </source>
</evidence>
<comment type="cofactor">
    <cofactor evidence="2">
        <name>Mg(2+)</name>
        <dbReference type="ChEBI" id="CHEBI:18420"/>
    </cofactor>
</comment>
<gene>
    <name evidence="20" type="primary">Eefsec_1</name>
    <name evidence="20" type="ORF">g.74500</name>
</gene>
<dbReference type="EMBL" id="GDHC01007737">
    <property type="protein sequence ID" value="JAQ10892.1"/>
    <property type="molecule type" value="Transcribed_RNA"/>
</dbReference>
<dbReference type="FunFam" id="3.40.50.300:FF:000900">
    <property type="entry name" value="Eukaryotic elongation factor, selenocysteine-tRNA-specific"/>
    <property type="match status" value="1"/>
</dbReference>
<dbReference type="GO" id="GO:0005737">
    <property type="term" value="C:cytoplasm"/>
    <property type="evidence" value="ECO:0007669"/>
    <property type="project" value="UniProtKB-SubCell"/>
</dbReference>
<keyword evidence="12" id="KW-0342">GTP-binding</keyword>
<keyword evidence="20" id="KW-0251">Elongation factor</keyword>
<feature type="domain" description="Tr-type G" evidence="19">
    <location>
        <begin position="3"/>
        <end position="198"/>
    </location>
</feature>
<dbReference type="GO" id="GO:0005634">
    <property type="term" value="C:nucleus"/>
    <property type="evidence" value="ECO:0007669"/>
    <property type="project" value="UniProtKB-SubCell"/>
</dbReference>
<dbReference type="CDD" id="cd03696">
    <property type="entry name" value="SelB_II"/>
    <property type="match status" value="1"/>
</dbReference>
<keyword evidence="10" id="KW-0378">Hydrolase</keyword>
<evidence type="ECO:0000256" key="7">
    <source>
        <dbReference type="ARBA" id="ARBA00022490"/>
    </source>
</evidence>
<dbReference type="Gene3D" id="2.40.30.10">
    <property type="entry name" value="Translation factors"/>
    <property type="match status" value="2"/>
</dbReference>
<comment type="catalytic activity">
    <reaction evidence="14">
        <text>GTP + H2O = GDP + phosphate + H(+)</text>
        <dbReference type="Rhea" id="RHEA:19669"/>
        <dbReference type="ChEBI" id="CHEBI:15377"/>
        <dbReference type="ChEBI" id="CHEBI:15378"/>
        <dbReference type="ChEBI" id="CHEBI:37565"/>
        <dbReference type="ChEBI" id="CHEBI:43474"/>
        <dbReference type="ChEBI" id="CHEBI:58189"/>
    </reaction>
    <physiologicalReaction direction="left-to-right" evidence="14">
        <dbReference type="Rhea" id="RHEA:19670"/>
    </physiologicalReaction>
</comment>
<keyword evidence="13" id="KW-0539">Nucleus</keyword>
<evidence type="ECO:0000256" key="17">
    <source>
        <dbReference type="ARBA" id="ARBA00082387"/>
    </source>
</evidence>
<keyword evidence="9" id="KW-0547">Nucleotide-binding</keyword>
<evidence type="ECO:0000256" key="6">
    <source>
        <dbReference type="ARBA" id="ARBA00022481"/>
    </source>
</evidence>
<protein>
    <recommendedName>
        <fullName evidence="5">Selenocysteine-specific elongation factor</fullName>
    </recommendedName>
    <alternativeName>
        <fullName evidence="17">Elongation factor sec</fullName>
    </alternativeName>
    <alternativeName>
        <fullName evidence="16">Eukaryotic elongation factor, selenocysteine-tRNA-specific</fullName>
    </alternativeName>
</protein>
<comment type="subcellular location">
    <subcellularLocation>
        <location evidence="4">Cytoplasm</location>
    </subcellularLocation>
    <subcellularLocation>
        <location evidence="3">Nucleus</location>
    </subcellularLocation>
</comment>
<evidence type="ECO:0000313" key="20">
    <source>
        <dbReference type="EMBL" id="JAQ10892.1"/>
    </source>
</evidence>
<dbReference type="CDD" id="cd01889">
    <property type="entry name" value="SelB_euk"/>
    <property type="match status" value="1"/>
</dbReference>
<dbReference type="InterPro" id="IPR050055">
    <property type="entry name" value="EF-Tu_GTPase"/>
</dbReference>
<dbReference type="InterPro" id="IPR027417">
    <property type="entry name" value="P-loop_NTPase"/>
</dbReference>
<dbReference type="InterPro" id="IPR009000">
    <property type="entry name" value="Transl_B-barrel_sf"/>
</dbReference>
<sequence length="536" mass="59395">MSFINVNVGLLGHVDSGKTSLAKALTTVTSTACFDKHPQSQERGITIDLGFSSFTVPPNDDFRSKGYQEVQVTLVDCPGHASLIKKIIGGAQIIDFMILVVDINKGVQTQTAECLVIAEILKKNILVVLNKADLIPPEKREATVNKVTKKMQNTLKDTIFKSAPMVVISTNPKGAGEAAPEGIDNLVEALSKMITPPVRNTEMPLILAVDHCFSIKGKGTVLTGTIVQGLLAVNDTIEIPHLKISKKVKSMQMFRKDVIQAAAGDRVGVCVTQFESKLLERGVACAPGYLQIAYAVIIDVNRVKYYKSKVSSNSKYHISIGHDTVIAKITLFKTNDDSGRFSLGKQYEFADELPEVEDGLHVFALLEFEQPIPCTSEDLVIVSKLDIDIQKPCCRLGLYGNVNLCIVDKNYLETVLPKLLIFKWKEKQGLIYKIVNDREVIAHSLFKKETRMHSFTNLKVSFSSGETGVIRSTFGQGGKVKVEMDEDIKEQTKARYAKKSKDDTSTAESDGRQDKIRVILRFKRYIYDKDKKVTQS</sequence>
<evidence type="ECO:0000256" key="3">
    <source>
        <dbReference type="ARBA" id="ARBA00004123"/>
    </source>
</evidence>
<evidence type="ECO:0000256" key="11">
    <source>
        <dbReference type="ARBA" id="ARBA00022917"/>
    </source>
</evidence>
<evidence type="ECO:0000256" key="10">
    <source>
        <dbReference type="ARBA" id="ARBA00022801"/>
    </source>
</evidence>
<evidence type="ECO:0000256" key="2">
    <source>
        <dbReference type="ARBA" id="ARBA00001946"/>
    </source>
</evidence>
<dbReference type="SUPFAM" id="SSF50447">
    <property type="entry name" value="Translation proteins"/>
    <property type="match status" value="1"/>
</dbReference>
<evidence type="ECO:0000256" key="16">
    <source>
        <dbReference type="ARBA" id="ARBA00076506"/>
    </source>
</evidence>
<dbReference type="InterPro" id="IPR049394">
    <property type="entry name" value="eEFSec_C"/>
</dbReference>
<comment type="cofactor">
    <cofactor evidence="1">
        <name>Mn(2+)</name>
        <dbReference type="ChEBI" id="CHEBI:29035"/>
    </cofactor>
</comment>
<dbReference type="Pfam" id="PF21208">
    <property type="entry name" value="euk_SelB_III"/>
    <property type="match status" value="1"/>
</dbReference>
<dbReference type="GO" id="GO:0003924">
    <property type="term" value="F:GTPase activity"/>
    <property type="evidence" value="ECO:0007669"/>
    <property type="project" value="InterPro"/>
</dbReference>
<dbReference type="InterPro" id="IPR004161">
    <property type="entry name" value="EFTu-like_2"/>
</dbReference>
<proteinExistence type="predicted"/>
<dbReference type="GO" id="GO:0001514">
    <property type="term" value="P:selenocysteine incorporation"/>
    <property type="evidence" value="ECO:0007669"/>
    <property type="project" value="TreeGrafter"/>
</dbReference>
<evidence type="ECO:0000256" key="4">
    <source>
        <dbReference type="ARBA" id="ARBA00004496"/>
    </source>
</evidence>
<evidence type="ECO:0000256" key="5">
    <source>
        <dbReference type="ARBA" id="ARBA00015953"/>
    </source>
</evidence>
<dbReference type="Pfam" id="PF21131">
    <property type="entry name" value="eEFSec_4th"/>
    <property type="match status" value="1"/>
</dbReference>
<dbReference type="PROSITE" id="PS51722">
    <property type="entry name" value="G_TR_2"/>
    <property type="match status" value="1"/>
</dbReference>
<keyword evidence="11" id="KW-0648">Protein biosynthesis</keyword>
<organism evidence="20">
    <name type="scientific">Lygus hesperus</name>
    <name type="common">Western plant bug</name>
    <dbReference type="NCBI Taxonomy" id="30085"/>
    <lineage>
        <taxon>Eukaryota</taxon>
        <taxon>Metazoa</taxon>
        <taxon>Ecdysozoa</taxon>
        <taxon>Arthropoda</taxon>
        <taxon>Hexapoda</taxon>
        <taxon>Insecta</taxon>
        <taxon>Pterygota</taxon>
        <taxon>Neoptera</taxon>
        <taxon>Paraneoptera</taxon>
        <taxon>Hemiptera</taxon>
        <taxon>Heteroptera</taxon>
        <taxon>Panheteroptera</taxon>
        <taxon>Cimicomorpha</taxon>
        <taxon>Miridae</taxon>
        <taxon>Mirini</taxon>
        <taxon>Lygus</taxon>
    </lineage>
</organism>
<evidence type="ECO:0000256" key="12">
    <source>
        <dbReference type="ARBA" id="ARBA00023134"/>
    </source>
</evidence>
<dbReference type="Gene3D" id="3.40.50.300">
    <property type="entry name" value="P-loop containing nucleotide triphosphate hydrolases"/>
    <property type="match status" value="1"/>
</dbReference>
<evidence type="ECO:0000256" key="14">
    <source>
        <dbReference type="ARBA" id="ARBA00049117"/>
    </source>
</evidence>
<dbReference type="GO" id="GO:0005525">
    <property type="term" value="F:GTP binding"/>
    <property type="evidence" value="ECO:0007669"/>
    <property type="project" value="UniProtKB-KW"/>
</dbReference>
<keyword evidence="8" id="KW-0597">Phosphoprotein</keyword>
<evidence type="ECO:0000256" key="1">
    <source>
        <dbReference type="ARBA" id="ARBA00001936"/>
    </source>
</evidence>
<dbReference type="InterPro" id="IPR000795">
    <property type="entry name" value="T_Tr_GTP-bd_dom"/>
</dbReference>
<dbReference type="AlphaFoldDB" id="A0A146LW20"/>
<keyword evidence="6" id="KW-0488">Methylation</keyword>
<name>A0A146LW20_LYGHE</name>
<dbReference type="NCBIfam" id="TIGR00231">
    <property type="entry name" value="small_GTP"/>
    <property type="match status" value="1"/>
</dbReference>
<evidence type="ECO:0000256" key="15">
    <source>
        <dbReference type="ARBA" id="ARBA00054716"/>
    </source>
</evidence>
<dbReference type="Pfam" id="PF03144">
    <property type="entry name" value="GTP_EFTU_D2"/>
    <property type="match status" value="1"/>
</dbReference>
<dbReference type="FunFam" id="2.40.30.10:FF:000052">
    <property type="entry name" value="Selenocysteine-specific elongation factor EF-Sec"/>
    <property type="match status" value="1"/>
</dbReference>
<dbReference type="SUPFAM" id="SSF52540">
    <property type="entry name" value="P-loop containing nucleoside triphosphate hydrolases"/>
    <property type="match status" value="1"/>
</dbReference>
<dbReference type="GO" id="GO:0003746">
    <property type="term" value="F:translation elongation factor activity"/>
    <property type="evidence" value="ECO:0007669"/>
    <property type="project" value="UniProtKB-KW"/>
</dbReference>
<comment type="function">
    <text evidence="15">Translation factor required for the incorporation of the rare amino acid selenocysteine encoded by UGA codons. Replaces the eRF1-eRF3-GTP ternary complex for the insertion of selenocysteine directed by the UGA codon. Insertion of selenocysteine at UGA codons is mediated by SECISBP2 and EEFSEC: SECISBP2 (1) specifically binds the SECIS sequence once the 80S ribosome encounters an in-frame UGA codon and (2) contacts the RPS27A/eS31 of the 40S ribosome before ribosome stalling. (3) GTP-bound EEFSEC then delivers selenocysteinyl-tRNA(Sec) to the 80S ribosome and adopts a preaccommodated state conformation. (4) After GTP hydrolysis, EEFSEC dissociates from the assembly, selenocysteinyl-tRNA(Sec) accommodates, and peptide bond synthesis and selenoprotein elongation occur.</text>
</comment>
<evidence type="ECO:0000256" key="13">
    <source>
        <dbReference type="ARBA" id="ARBA00023242"/>
    </source>
</evidence>
<evidence type="ECO:0000259" key="19">
    <source>
        <dbReference type="PROSITE" id="PS51722"/>
    </source>
</evidence>
<evidence type="ECO:0000256" key="9">
    <source>
        <dbReference type="ARBA" id="ARBA00022741"/>
    </source>
</evidence>
<accession>A0A146LW20</accession>
<keyword evidence="7" id="KW-0963">Cytoplasm</keyword>
<feature type="region of interest" description="Disordered" evidence="18">
    <location>
        <begin position="491"/>
        <end position="511"/>
    </location>
</feature>
<dbReference type="InterPro" id="IPR005225">
    <property type="entry name" value="Small_GTP-bd"/>
</dbReference>
<evidence type="ECO:0000256" key="8">
    <source>
        <dbReference type="ARBA" id="ARBA00022553"/>
    </source>
</evidence>
<dbReference type="PANTHER" id="PTHR43721">
    <property type="entry name" value="ELONGATION FACTOR TU-RELATED"/>
    <property type="match status" value="1"/>
</dbReference>
<dbReference type="CDD" id="cd04094">
    <property type="entry name" value="eSelB_III"/>
    <property type="match status" value="1"/>
</dbReference>
<reference evidence="20" key="1">
    <citation type="journal article" date="2016" name="Gigascience">
        <title>De novo construction of an expanded transcriptome assembly for the western tarnished plant bug, Lygus hesperus.</title>
        <authorList>
            <person name="Tassone E.E."/>
            <person name="Geib S.M."/>
            <person name="Hall B."/>
            <person name="Fabrick J.A."/>
            <person name="Brent C.S."/>
            <person name="Hull J.J."/>
        </authorList>
    </citation>
    <scope>NUCLEOTIDE SEQUENCE</scope>
</reference>
<dbReference type="PRINTS" id="PR00315">
    <property type="entry name" value="ELONGATNFCT"/>
</dbReference>